<dbReference type="GO" id="GO:0005524">
    <property type="term" value="F:ATP binding"/>
    <property type="evidence" value="ECO:0007669"/>
    <property type="project" value="UniProtKB-KW"/>
</dbReference>
<dbReference type="Pfam" id="PF05192">
    <property type="entry name" value="MutS_III"/>
    <property type="match status" value="1"/>
</dbReference>
<dbReference type="InterPro" id="IPR007860">
    <property type="entry name" value="DNA_mmatch_repair_MutS_con_dom"/>
</dbReference>
<dbReference type="CDD" id="cd03285">
    <property type="entry name" value="ABC_MSH2_euk"/>
    <property type="match status" value="1"/>
</dbReference>
<dbReference type="Gene3D" id="3.40.50.300">
    <property type="entry name" value="P-loop containing nucleotide triphosphate hydrolases"/>
    <property type="match status" value="1"/>
</dbReference>
<dbReference type="FunFam" id="1.10.1420.10:FF:000003">
    <property type="entry name" value="DNA mismatch repair protein"/>
    <property type="match status" value="1"/>
</dbReference>
<keyword evidence="6" id="KW-0067">ATP-binding</keyword>
<keyword evidence="14" id="KW-1185">Reference proteome</keyword>
<dbReference type="PROSITE" id="PS00486">
    <property type="entry name" value="DNA_MISMATCH_REPAIR_2"/>
    <property type="match status" value="1"/>
</dbReference>
<dbReference type="SUPFAM" id="SSF52540">
    <property type="entry name" value="P-loop containing nucleoside triphosphate hydrolases"/>
    <property type="match status" value="1"/>
</dbReference>
<dbReference type="Gene3D" id="1.10.1420.10">
    <property type="match status" value="2"/>
</dbReference>
<dbReference type="Pfam" id="PF05188">
    <property type="entry name" value="MutS_II"/>
    <property type="match status" value="1"/>
</dbReference>
<comment type="similarity">
    <text evidence="2 11">Belongs to the DNA mismatch repair MutS family.</text>
</comment>
<dbReference type="InterPro" id="IPR000432">
    <property type="entry name" value="DNA_mismatch_repair_MutS_C"/>
</dbReference>
<dbReference type="Gene3D" id="3.40.1170.10">
    <property type="entry name" value="DNA repair protein MutS, domain I"/>
    <property type="match status" value="1"/>
</dbReference>
<sequence>MAQMYGKEKDTERDSVDNGDPGFTIFFAKLPKKSPSHGTLRLFLRTVGGDSFYAAYGPDAIFVAENVYHTNTVIKYLGAGGRAAGLPSVTLKTSVAHVLLRDALTSKQLRIEIWEQEPGQKKAAKFQLAKEASPGNLQAVEDLLFANSDFISAPIIMAIKLATAPIDVQSTSAKLRSVGAAFADTTTREIAVADFIDTDLFSNLESLVIQLSVKEAIIPTGTSSGTTDRDIDLNKLKAVLDRCGVVVTERKPSEFIAKNLAHDLPRLLKESPETSTSADVNVIIPQLSLPTAPSALAALLLYLSLLADPSNHGMYTIRTHDLSQYMKLDASALKALNLVGSAGKIGETKNTTLFGVLNKCKTSQGSRLLGTWLKQPLINLHEINKRQDLVEIFVNDTNARRTLQDEFLKAMPDLSRICKRFLKSVASLEDVVRVYQATLKLPGMIDAITAVYDDEADEARSSLVEEAYLKAFKDCASSLEKYGEMVEQTLDLDELEGHNYVIKPDYDPRLRELADKLTEVRDGLDEEHHKAGDDLNLELDKKLHLENNQVYGYCFRLTKNDAKNLPKKYIELGTNKGGVYFTTPKLKQNAEDFKEISKAYERTQRGLVKQVIEIAATYAPILEDLNNVLAHLDVILSLAHVSANASYVKPSVTEKGSGSLILNDARHPCLELQDGIVYIPNNVEMIKDQSEFQIITGPNMGGKSTYIRLVGVIALMAQIGCFVPCADAQIPVFDSILCRVGAGDSQLKGVSTFMAEMLETATILRSATKDSLIIIDELGRGTSTYDGFGLAWAISEYIASEIHAFCLFATHFHELTNLDQQISHVKNLHVVAHVAPSNKTSRDQDITLLYKVEPGISDQSLGIHVAELANFPEDVVKLARKNAKELEDFNEDHAEEDFDPAVIESGISAMETFFKNWSSSTPGQDDEDIIMDDDDASPEAQLEELKKQIEALRPAVEGNPWLKSIITAL</sequence>
<organism evidence="13 14">
    <name type="scientific">Hypholoma sublateritium (strain FD-334 SS-4)</name>
    <dbReference type="NCBI Taxonomy" id="945553"/>
    <lineage>
        <taxon>Eukaryota</taxon>
        <taxon>Fungi</taxon>
        <taxon>Dikarya</taxon>
        <taxon>Basidiomycota</taxon>
        <taxon>Agaricomycotina</taxon>
        <taxon>Agaricomycetes</taxon>
        <taxon>Agaricomycetidae</taxon>
        <taxon>Agaricales</taxon>
        <taxon>Agaricineae</taxon>
        <taxon>Strophariaceae</taxon>
        <taxon>Hypholoma</taxon>
    </lineage>
</organism>
<dbReference type="SUPFAM" id="SSF48334">
    <property type="entry name" value="DNA repair protein MutS, domain III"/>
    <property type="match status" value="1"/>
</dbReference>
<gene>
    <name evidence="13" type="ORF">HYPSUDRAFT_202964</name>
</gene>
<evidence type="ECO:0000313" key="14">
    <source>
        <dbReference type="Proteomes" id="UP000054270"/>
    </source>
</evidence>
<dbReference type="SMART" id="SM00533">
    <property type="entry name" value="MUTSd"/>
    <property type="match status" value="1"/>
</dbReference>
<evidence type="ECO:0000256" key="5">
    <source>
        <dbReference type="ARBA" id="ARBA00022763"/>
    </source>
</evidence>
<keyword evidence="7 11" id="KW-0238">DNA-binding</keyword>
<dbReference type="AlphaFoldDB" id="A0A0D2MD13"/>
<dbReference type="PANTHER" id="PTHR11361:SF35">
    <property type="entry name" value="DNA MISMATCH REPAIR PROTEIN MSH2"/>
    <property type="match status" value="1"/>
</dbReference>
<dbReference type="Proteomes" id="UP000054270">
    <property type="component" value="Unassembled WGS sequence"/>
</dbReference>
<keyword evidence="9" id="KW-0539">Nucleus</keyword>
<dbReference type="GO" id="GO:0140664">
    <property type="term" value="F:ATP-dependent DNA damage sensor activity"/>
    <property type="evidence" value="ECO:0007669"/>
    <property type="project" value="InterPro"/>
</dbReference>
<dbReference type="Gene3D" id="3.30.420.110">
    <property type="entry name" value="MutS, connector domain"/>
    <property type="match status" value="1"/>
</dbReference>
<dbReference type="PIRSF" id="PIRSF005813">
    <property type="entry name" value="MSH2"/>
    <property type="match status" value="1"/>
</dbReference>
<evidence type="ECO:0000256" key="7">
    <source>
        <dbReference type="ARBA" id="ARBA00023125"/>
    </source>
</evidence>
<dbReference type="NCBIfam" id="NF003810">
    <property type="entry name" value="PRK05399.1"/>
    <property type="match status" value="1"/>
</dbReference>
<evidence type="ECO:0000256" key="9">
    <source>
        <dbReference type="ARBA" id="ARBA00023242"/>
    </source>
</evidence>
<dbReference type="EMBL" id="KN817558">
    <property type="protein sequence ID" value="KJA21403.1"/>
    <property type="molecule type" value="Genomic_DNA"/>
</dbReference>
<dbReference type="Pfam" id="PF00488">
    <property type="entry name" value="MutS_V"/>
    <property type="match status" value="1"/>
</dbReference>
<evidence type="ECO:0000256" key="3">
    <source>
        <dbReference type="ARBA" id="ARBA00019549"/>
    </source>
</evidence>
<evidence type="ECO:0000256" key="6">
    <source>
        <dbReference type="ARBA" id="ARBA00022840"/>
    </source>
</evidence>
<dbReference type="GO" id="GO:0006298">
    <property type="term" value="P:mismatch repair"/>
    <property type="evidence" value="ECO:0007669"/>
    <property type="project" value="InterPro"/>
</dbReference>
<evidence type="ECO:0000313" key="13">
    <source>
        <dbReference type="EMBL" id="KJA21403.1"/>
    </source>
</evidence>
<dbReference type="FunFam" id="3.40.50.300:FF:000925">
    <property type="entry name" value="DNA mismatch repair protein MSH2"/>
    <property type="match status" value="1"/>
</dbReference>
<evidence type="ECO:0000259" key="12">
    <source>
        <dbReference type="PROSITE" id="PS00486"/>
    </source>
</evidence>
<dbReference type="InterPro" id="IPR036187">
    <property type="entry name" value="DNA_mismatch_repair_MutS_sf"/>
</dbReference>
<dbReference type="InterPro" id="IPR027417">
    <property type="entry name" value="P-loop_NTPase"/>
</dbReference>
<evidence type="ECO:0000256" key="4">
    <source>
        <dbReference type="ARBA" id="ARBA00022741"/>
    </source>
</evidence>
<dbReference type="InterPro" id="IPR032642">
    <property type="entry name" value="Msh2_ATP-bd"/>
</dbReference>
<evidence type="ECO:0000256" key="10">
    <source>
        <dbReference type="ARBA" id="ARBA00073545"/>
    </source>
</evidence>
<keyword evidence="8 11" id="KW-0234">DNA repair</keyword>
<evidence type="ECO:0000256" key="1">
    <source>
        <dbReference type="ARBA" id="ARBA00004123"/>
    </source>
</evidence>
<comment type="function">
    <text evidence="11">Component of the post-replicative DNA mismatch repair system (MMR).</text>
</comment>
<protein>
    <recommendedName>
        <fullName evidence="10">DNA mismatch repair protein MSH2</fullName>
    </recommendedName>
    <alternativeName>
        <fullName evidence="3">DNA mismatch repair protein Msh2</fullName>
    </alternativeName>
</protein>
<proteinExistence type="inferred from homology"/>
<keyword evidence="5 11" id="KW-0227">DNA damage</keyword>
<dbReference type="Pfam" id="PF01624">
    <property type="entry name" value="MutS_I"/>
    <property type="match status" value="1"/>
</dbReference>
<evidence type="ECO:0000256" key="8">
    <source>
        <dbReference type="ARBA" id="ARBA00023204"/>
    </source>
</evidence>
<dbReference type="InterPro" id="IPR007861">
    <property type="entry name" value="DNA_mismatch_repair_MutS_clamp"/>
</dbReference>
<dbReference type="PANTHER" id="PTHR11361">
    <property type="entry name" value="DNA MISMATCH REPAIR PROTEIN MUTS FAMILY MEMBER"/>
    <property type="match status" value="1"/>
</dbReference>
<evidence type="ECO:0000256" key="2">
    <source>
        <dbReference type="ARBA" id="ARBA00006271"/>
    </source>
</evidence>
<dbReference type="SMART" id="SM00534">
    <property type="entry name" value="MUTSac"/>
    <property type="match status" value="1"/>
</dbReference>
<dbReference type="STRING" id="945553.A0A0D2MD13"/>
<keyword evidence="4 11" id="KW-0547">Nucleotide-binding</keyword>
<dbReference type="InterPro" id="IPR036678">
    <property type="entry name" value="MutS_con_dom_sf"/>
</dbReference>
<dbReference type="OMA" id="LVRFPQK"/>
<dbReference type="SUPFAM" id="SSF53150">
    <property type="entry name" value="DNA repair protein MutS, domain II"/>
    <property type="match status" value="1"/>
</dbReference>
<name>A0A0D2MD13_HYPSF</name>
<dbReference type="GO" id="GO:0032301">
    <property type="term" value="C:MutSalpha complex"/>
    <property type="evidence" value="ECO:0007669"/>
    <property type="project" value="TreeGrafter"/>
</dbReference>
<accession>A0A0D2MD13</accession>
<feature type="domain" description="DNA mismatch repair proteins mutS family" evidence="12">
    <location>
        <begin position="771"/>
        <end position="787"/>
    </location>
</feature>
<dbReference type="InterPro" id="IPR007695">
    <property type="entry name" value="DNA_mismatch_repair_MutS-lik_N"/>
</dbReference>
<dbReference type="InterPro" id="IPR011184">
    <property type="entry name" value="DNA_mismatch_repair_Msh2"/>
</dbReference>
<dbReference type="GO" id="GO:0006312">
    <property type="term" value="P:mitotic recombination"/>
    <property type="evidence" value="ECO:0007669"/>
    <property type="project" value="TreeGrafter"/>
</dbReference>
<evidence type="ECO:0000256" key="11">
    <source>
        <dbReference type="RuleBase" id="RU003756"/>
    </source>
</evidence>
<dbReference type="InterPro" id="IPR016151">
    <property type="entry name" value="DNA_mismatch_repair_MutS_N"/>
</dbReference>
<dbReference type="Pfam" id="PF05190">
    <property type="entry name" value="MutS_IV"/>
    <property type="match status" value="1"/>
</dbReference>
<dbReference type="FunFam" id="3.30.420.110:FF:000002">
    <property type="entry name" value="DNA mismatch repair protein"/>
    <property type="match status" value="1"/>
</dbReference>
<dbReference type="InterPro" id="IPR045076">
    <property type="entry name" value="MutS"/>
</dbReference>
<dbReference type="OrthoDB" id="121051at2759"/>
<comment type="subcellular location">
    <subcellularLocation>
        <location evidence="1">Nucleus</location>
    </subcellularLocation>
</comment>
<reference evidence="14" key="1">
    <citation type="submission" date="2014-04" db="EMBL/GenBank/DDBJ databases">
        <title>Evolutionary Origins and Diversification of the Mycorrhizal Mutualists.</title>
        <authorList>
            <consortium name="DOE Joint Genome Institute"/>
            <consortium name="Mycorrhizal Genomics Consortium"/>
            <person name="Kohler A."/>
            <person name="Kuo A."/>
            <person name="Nagy L.G."/>
            <person name="Floudas D."/>
            <person name="Copeland A."/>
            <person name="Barry K.W."/>
            <person name="Cichocki N."/>
            <person name="Veneault-Fourrey C."/>
            <person name="LaButti K."/>
            <person name="Lindquist E.A."/>
            <person name="Lipzen A."/>
            <person name="Lundell T."/>
            <person name="Morin E."/>
            <person name="Murat C."/>
            <person name="Riley R."/>
            <person name="Ohm R."/>
            <person name="Sun H."/>
            <person name="Tunlid A."/>
            <person name="Henrissat B."/>
            <person name="Grigoriev I.V."/>
            <person name="Hibbett D.S."/>
            <person name="Martin F."/>
        </authorList>
    </citation>
    <scope>NUCLEOTIDE SEQUENCE [LARGE SCALE GENOMIC DNA]</scope>
    <source>
        <strain evidence="14">FD-334 SS-4</strain>
    </source>
</reference>
<dbReference type="GO" id="GO:0030983">
    <property type="term" value="F:mismatched DNA binding"/>
    <property type="evidence" value="ECO:0007669"/>
    <property type="project" value="InterPro"/>
</dbReference>
<dbReference type="InterPro" id="IPR007696">
    <property type="entry name" value="DNA_mismatch_repair_MutS_core"/>
</dbReference>
<dbReference type="GO" id="GO:0051053">
    <property type="term" value="P:negative regulation of DNA metabolic process"/>
    <property type="evidence" value="ECO:0007669"/>
    <property type="project" value="UniProtKB-ARBA"/>
</dbReference>